<sequence length="238" mass="27832">MRKLRFTVGEIYHIFNRGVEKRDIFLDDSDRWRFLQGLYLFNDEKTASNLLFRLERDKGGANFRTLKEFIAGYQEERKPLVKIMADVLMPNHFHLIIEEIEEGGISRFMHKLGIGDTKYFNIKHERVGGLFQGTFKAVHIDKELYLQYLLIYLNIINPGQLIEPMLKEEGPKDIDAILKFASEYNWSTHKEYAGLRNSVIINKGILGEIFNTPGEYIKFARGVLEGKKYELINHLTLE</sequence>
<comment type="caution">
    <text evidence="2">The sequence shown here is derived from an EMBL/GenBank/DDBJ whole genome shotgun (WGS) entry which is preliminary data.</text>
</comment>
<protein>
    <recommendedName>
        <fullName evidence="1">Transposase IS200-like domain-containing protein</fullName>
    </recommendedName>
</protein>
<dbReference type="InterPro" id="IPR036515">
    <property type="entry name" value="Transposase_17_sf"/>
</dbReference>
<dbReference type="GO" id="GO:0003677">
    <property type="term" value="F:DNA binding"/>
    <property type="evidence" value="ECO:0007669"/>
    <property type="project" value="InterPro"/>
</dbReference>
<dbReference type="Proteomes" id="UP000230273">
    <property type="component" value="Unassembled WGS sequence"/>
</dbReference>
<name>A0A2G9YYF0_9BACT</name>
<accession>A0A2G9YYF0</accession>
<organism evidence="2 3">
    <name type="scientific">Candidatus Nealsonbacteria bacterium CG23_combo_of_CG06-09_8_20_14_all_38_19</name>
    <dbReference type="NCBI Taxonomy" id="1974721"/>
    <lineage>
        <taxon>Bacteria</taxon>
        <taxon>Candidatus Nealsoniibacteriota</taxon>
    </lineage>
</organism>
<dbReference type="Gene3D" id="3.30.70.1290">
    <property type="entry name" value="Transposase IS200-like"/>
    <property type="match status" value="1"/>
</dbReference>
<evidence type="ECO:0000313" key="3">
    <source>
        <dbReference type="Proteomes" id="UP000230273"/>
    </source>
</evidence>
<evidence type="ECO:0000313" key="2">
    <source>
        <dbReference type="EMBL" id="PIP23753.1"/>
    </source>
</evidence>
<dbReference type="SUPFAM" id="SSF143422">
    <property type="entry name" value="Transposase IS200-like"/>
    <property type="match status" value="1"/>
</dbReference>
<dbReference type="PANTHER" id="PTHR34322:SF2">
    <property type="entry name" value="TRANSPOSASE IS200-LIKE DOMAIN-CONTAINING PROTEIN"/>
    <property type="match status" value="1"/>
</dbReference>
<dbReference type="AlphaFoldDB" id="A0A2G9YYF0"/>
<evidence type="ECO:0000259" key="1">
    <source>
        <dbReference type="SMART" id="SM01321"/>
    </source>
</evidence>
<dbReference type="EMBL" id="PCRP01000024">
    <property type="protein sequence ID" value="PIP23753.1"/>
    <property type="molecule type" value="Genomic_DNA"/>
</dbReference>
<reference evidence="2 3" key="1">
    <citation type="submission" date="2017-09" db="EMBL/GenBank/DDBJ databases">
        <title>Depth-based differentiation of microbial function through sediment-hosted aquifers and enrichment of novel symbionts in the deep terrestrial subsurface.</title>
        <authorList>
            <person name="Probst A.J."/>
            <person name="Ladd B."/>
            <person name="Jarett J.K."/>
            <person name="Geller-Mcgrath D.E."/>
            <person name="Sieber C.M."/>
            <person name="Emerson J.B."/>
            <person name="Anantharaman K."/>
            <person name="Thomas B.C."/>
            <person name="Malmstrom R."/>
            <person name="Stieglmeier M."/>
            <person name="Klingl A."/>
            <person name="Woyke T."/>
            <person name="Ryan C.M."/>
            <person name="Banfield J.F."/>
        </authorList>
    </citation>
    <scope>NUCLEOTIDE SEQUENCE [LARGE SCALE GENOMIC DNA]</scope>
    <source>
        <strain evidence="2">CG23_combo_of_CG06-09_8_20_14_all_38_19</strain>
    </source>
</reference>
<dbReference type="PANTHER" id="PTHR34322">
    <property type="entry name" value="TRANSPOSASE, Y1_TNP DOMAIN-CONTAINING"/>
    <property type="match status" value="1"/>
</dbReference>
<gene>
    <name evidence="2" type="ORF">COX36_01525</name>
</gene>
<dbReference type="GO" id="GO:0004803">
    <property type="term" value="F:transposase activity"/>
    <property type="evidence" value="ECO:0007669"/>
    <property type="project" value="InterPro"/>
</dbReference>
<proteinExistence type="predicted"/>
<dbReference type="GO" id="GO:0006313">
    <property type="term" value="P:DNA transposition"/>
    <property type="evidence" value="ECO:0007669"/>
    <property type="project" value="InterPro"/>
</dbReference>
<feature type="domain" description="Transposase IS200-like" evidence="1">
    <location>
        <begin position="7"/>
        <end position="154"/>
    </location>
</feature>
<dbReference type="SMART" id="SM01321">
    <property type="entry name" value="Y1_Tnp"/>
    <property type="match status" value="1"/>
</dbReference>
<dbReference type="InterPro" id="IPR002686">
    <property type="entry name" value="Transposase_17"/>
</dbReference>